<evidence type="ECO:0000313" key="1">
    <source>
        <dbReference type="EMBL" id="SVB56082.1"/>
    </source>
</evidence>
<accession>A0A382F0B3</accession>
<dbReference type="AlphaFoldDB" id="A0A382F0B3"/>
<protein>
    <recommendedName>
        <fullName evidence="2">Lipoprotein</fullName>
    </recommendedName>
</protein>
<evidence type="ECO:0008006" key="2">
    <source>
        <dbReference type="Google" id="ProtNLM"/>
    </source>
</evidence>
<dbReference type="EMBL" id="UINC01047163">
    <property type="protein sequence ID" value="SVB56082.1"/>
    <property type="molecule type" value="Genomic_DNA"/>
</dbReference>
<gene>
    <name evidence="1" type="ORF">METZ01_LOCUS208936</name>
</gene>
<organism evidence="1">
    <name type="scientific">marine metagenome</name>
    <dbReference type="NCBI Taxonomy" id="408172"/>
    <lineage>
        <taxon>unclassified sequences</taxon>
        <taxon>metagenomes</taxon>
        <taxon>ecological metagenomes</taxon>
    </lineage>
</organism>
<sequence>MKKSDLSPADWLRLLRVAVVLAIAGLGSGCSSSSSSGVELTVRRGDATGDYAGTYIGTLTLHSTADLVGGGSGTDDRTEAAVVEVSRDGLVQLKIDTLTILGVVSNSGEWGVQASINDFEAMINATYIDRFDDAGCSMTDKAAKIEGQISPPDIAGEVSGQLICRRAGITLATLTTSGQLRASR</sequence>
<proteinExistence type="predicted"/>
<reference evidence="1" key="1">
    <citation type="submission" date="2018-05" db="EMBL/GenBank/DDBJ databases">
        <authorList>
            <person name="Lanie J.A."/>
            <person name="Ng W.-L."/>
            <person name="Kazmierczak K.M."/>
            <person name="Andrzejewski T.M."/>
            <person name="Davidsen T.M."/>
            <person name="Wayne K.J."/>
            <person name="Tettelin H."/>
            <person name="Glass J.I."/>
            <person name="Rusch D."/>
            <person name="Podicherti R."/>
            <person name="Tsui H.-C.T."/>
            <person name="Winkler M.E."/>
        </authorList>
    </citation>
    <scope>NUCLEOTIDE SEQUENCE</scope>
</reference>
<dbReference type="PROSITE" id="PS51257">
    <property type="entry name" value="PROKAR_LIPOPROTEIN"/>
    <property type="match status" value="1"/>
</dbReference>
<name>A0A382F0B3_9ZZZZ</name>